<dbReference type="InterPro" id="IPR005320">
    <property type="entry name" value="Peptidase_S51"/>
</dbReference>
<keyword evidence="2" id="KW-0645">Protease</keyword>
<dbReference type="Gene3D" id="3.40.50.880">
    <property type="match status" value="1"/>
</dbReference>
<keyword evidence="4" id="KW-0720">Serine protease</keyword>
<dbReference type="Pfam" id="PF03575">
    <property type="entry name" value="Peptidase_S51"/>
    <property type="match status" value="1"/>
</dbReference>
<dbReference type="EMBL" id="JBIACK010000009">
    <property type="protein sequence ID" value="MFE8702348.1"/>
    <property type="molecule type" value="Genomic_DNA"/>
</dbReference>
<evidence type="ECO:0000256" key="2">
    <source>
        <dbReference type="ARBA" id="ARBA00022670"/>
    </source>
</evidence>
<accession>A0ABW6KHL8</accession>
<sequence>MNLVLLSNFTNNNHPHLQEKIRTFVKGRSPKLGYIPSQLDKEKKYFQKSKVYFDELGFKEYVYFDVDEDYDERAKRELVNCDVVYLSGGNTFYFLKNLQKRNIIPLIKEMVHAGKLLIGLSAGSIMMSETIKMAELIDKNEVELDNLKALHLVEFEFMPHWEEHFSLDELMIYSKAMNKKIYTCQDGDGIVVTDHKVEVYGQIHEINAGNIKKHLT</sequence>
<dbReference type="PANTHER" id="PTHR20842:SF0">
    <property type="entry name" value="ALPHA-ASPARTYL DIPEPTIDASE"/>
    <property type="match status" value="1"/>
</dbReference>
<dbReference type="SUPFAM" id="SSF52317">
    <property type="entry name" value="Class I glutamine amidotransferase-like"/>
    <property type="match status" value="1"/>
</dbReference>
<evidence type="ECO:0000313" key="6">
    <source>
        <dbReference type="Proteomes" id="UP001601059"/>
    </source>
</evidence>
<dbReference type="InterPro" id="IPR029062">
    <property type="entry name" value="Class_I_gatase-like"/>
</dbReference>
<dbReference type="RefSeq" id="WP_389362316.1">
    <property type="nucleotide sequence ID" value="NZ_JBIACK010000009.1"/>
</dbReference>
<dbReference type="CDD" id="cd03129">
    <property type="entry name" value="GAT1_Peptidase_E_like"/>
    <property type="match status" value="1"/>
</dbReference>
<organism evidence="5 6">
    <name type="scientific">Cytobacillus spartinae</name>
    <dbReference type="NCBI Taxonomy" id="3299023"/>
    <lineage>
        <taxon>Bacteria</taxon>
        <taxon>Bacillati</taxon>
        <taxon>Bacillota</taxon>
        <taxon>Bacilli</taxon>
        <taxon>Bacillales</taxon>
        <taxon>Bacillaceae</taxon>
        <taxon>Cytobacillus</taxon>
    </lineage>
</organism>
<reference evidence="5 6" key="1">
    <citation type="submission" date="2024-08" db="EMBL/GenBank/DDBJ databases">
        <title>Two novel Cytobacillus novel species.</title>
        <authorList>
            <person name="Liu G."/>
        </authorList>
    </citation>
    <scope>NUCLEOTIDE SEQUENCE [LARGE SCALE GENOMIC DNA]</scope>
    <source>
        <strain evidence="5 6">FJAT-54145</strain>
    </source>
</reference>
<evidence type="ECO:0000256" key="3">
    <source>
        <dbReference type="ARBA" id="ARBA00022801"/>
    </source>
</evidence>
<dbReference type="PANTHER" id="PTHR20842">
    <property type="entry name" value="PROTEASE S51 ALPHA-ASPARTYL DIPEPTIDASE"/>
    <property type="match status" value="1"/>
</dbReference>
<proteinExistence type="inferred from homology"/>
<dbReference type="Proteomes" id="UP001601059">
    <property type="component" value="Unassembled WGS sequence"/>
</dbReference>
<keyword evidence="3" id="KW-0378">Hydrolase</keyword>
<comment type="caution">
    <text evidence="5">The sequence shown here is derived from an EMBL/GenBank/DDBJ whole genome shotgun (WGS) entry which is preliminary data.</text>
</comment>
<name>A0ABW6KHL8_9BACI</name>
<comment type="similarity">
    <text evidence="1">Belongs to the peptidase S51 family.</text>
</comment>
<evidence type="ECO:0000313" key="5">
    <source>
        <dbReference type="EMBL" id="MFE8702348.1"/>
    </source>
</evidence>
<keyword evidence="6" id="KW-1185">Reference proteome</keyword>
<evidence type="ECO:0000256" key="1">
    <source>
        <dbReference type="ARBA" id="ARBA00006534"/>
    </source>
</evidence>
<protein>
    <submittedName>
        <fullName evidence="5">Type 1 glutamine amidotransferase-like domain-containing protein</fullName>
    </submittedName>
</protein>
<evidence type="ECO:0000256" key="4">
    <source>
        <dbReference type="ARBA" id="ARBA00022825"/>
    </source>
</evidence>
<gene>
    <name evidence="5" type="ORF">ACFYKX_17260</name>
</gene>